<keyword evidence="1" id="KW-0479">Metal-binding</keyword>
<evidence type="ECO:0000313" key="6">
    <source>
        <dbReference type="EMBL" id="MBK0419454.1"/>
    </source>
</evidence>
<dbReference type="AlphaFoldDB" id="A0A934QA72"/>
<dbReference type="GO" id="GO:0016787">
    <property type="term" value="F:hydrolase activity"/>
    <property type="evidence" value="ECO:0007669"/>
    <property type="project" value="UniProtKB-KW"/>
</dbReference>
<comment type="similarity">
    <text evidence="4">Belongs to the cyclic nucleotide phosphodiesterase class-III family.</text>
</comment>
<dbReference type="GO" id="GO:0046872">
    <property type="term" value="F:metal ion binding"/>
    <property type="evidence" value="ECO:0007669"/>
    <property type="project" value="UniProtKB-KW"/>
</dbReference>
<dbReference type="Pfam" id="PF00149">
    <property type="entry name" value="Metallophos"/>
    <property type="match status" value="1"/>
</dbReference>
<dbReference type="SUPFAM" id="SSF56300">
    <property type="entry name" value="Metallo-dependent phosphatases"/>
    <property type="match status" value="1"/>
</dbReference>
<dbReference type="PANTHER" id="PTHR42988">
    <property type="entry name" value="PHOSPHOHYDROLASE"/>
    <property type="match status" value="1"/>
</dbReference>
<evidence type="ECO:0000259" key="5">
    <source>
        <dbReference type="Pfam" id="PF00149"/>
    </source>
</evidence>
<accession>A0A934QA72</accession>
<reference evidence="6" key="1">
    <citation type="submission" date="2020-12" db="EMBL/GenBank/DDBJ databases">
        <title>Leucobacter sp. CAS1, isolated from Chromium sludge.</title>
        <authorList>
            <person name="Xu Z."/>
        </authorList>
    </citation>
    <scope>NUCLEOTIDE SEQUENCE</scope>
    <source>
        <strain evidence="6">CSA1</strain>
    </source>
</reference>
<dbReference type="InterPro" id="IPR004843">
    <property type="entry name" value="Calcineurin-like_PHP"/>
</dbReference>
<keyword evidence="2" id="KW-0378">Hydrolase</keyword>
<proteinExistence type="inferred from homology"/>
<dbReference type="Gene3D" id="3.60.21.10">
    <property type="match status" value="1"/>
</dbReference>
<dbReference type="InterPro" id="IPR050884">
    <property type="entry name" value="CNP_phosphodiesterase-III"/>
</dbReference>
<dbReference type="EMBL" id="JAEHOH010000013">
    <property type="protein sequence ID" value="MBK0419454.1"/>
    <property type="molecule type" value="Genomic_DNA"/>
</dbReference>
<evidence type="ECO:0000256" key="2">
    <source>
        <dbReference type="ARBA" id="ARBA00022801"/>
    </source>
</evidence>
<organism evidence="6 7">
    <name type="scientific">Leucobacter chromiisoli</name>
    <dbReference type="NCBI Taxonomy" id="2796471"/>
    <lineage>
        <taxon>Bacteria</taxon>
        <taxon>Bacillati</taxon>
        <taxon>Actinomycetota</taxon>
        <taxon>Actinomycetes</taxon>
        <taxon>Micrococcales</taxon>
        <taxon>Microbacteriaceae</taxon>
        <taxon>Leucobacter</taxon>
    </lineage>
</organism>
<keyword evidence="7" id="KW-1185">Reference proteome</keyword>
<gene>
    <name evidence="6" type="ORF">JD276_10455</name>
</gene>
<evidence type="ECO:0000256" key="1">
    <source>
        <dbReference type="ARBA" id="ARBA00022723"/>
    </source>
</evidence>
<name>A0A934QA72_9MICO</name>
<protein>
    <submittedName>
        <fullName evidence="6">Metallophosphoesterase</fullName>
    </submittedName>
</protein>
<evidence type="ECO:0000256" key="4">
    <source>
        <dbReference type="ARBA" id="ARBA00025742"/>
    </source>
</evidence>
<feature type="domain" description="Calcineurin-like phosphoesterase" evidence="5">
    <location>
        <begin position="26"/>
        <end position="224"/>
    </location>
</feature>
<comment type="caution">
    <text evidence="6">The sequence shown here is derived from an EMBL/GenBank/DDBJ whole genome shotgun (WGS) entry which is preliminary data.</text>
</comment>
<keyword evidence="3" id="KW-0408">Iron</keyword>
<dbReference type="RefSeq" id="WP_200115593.1">
    <property type="nucleotide sequence ID" value="NZ_JAEHOH010000013.1"/>
</dbReference>
<dbReference type="Proteomes" id="UP000608530">
    <property type="component" value="Unassembled WGS sequence"/>
</dbReference>
<evidence type="ECO:0000313" key="7">
    <source>
        <dbReference type="Proteomes" id="UP000608530"/>
    </source>
</evidence>
<dbReference type="InterPro" id="IPR029052">
    <property type="entry name" value="Metallo-depent_PP-like"/>
</dbReference>
<sequence length="311" mass="33862">MTNHPALRRTRSAGDIGRDIDKDHIMRIIQISDTHISQLGGTTNENAEKAIELVSELEPDLVVHTGDVTILDPDEDDDRVAAKAILSRIEAPLRVLPGNHDIGEPGADPFGGKSVTSERVAAFRAHFGEDRFVDEVGEWTVVGFNSELFGSGLPEEEDQWAWLESLPERLGGRPTLIFSHKPVWAHAPEYQTPKVSLDAAVLPRLEAILSRIDARGFGSGHLHHYALTAAPSRPSAVAVSAPPTAFVHRSAEMARVTGPGMNQLGVVSYEIEGDRVLPFFRSRIDFEEKEFGEVDSAMRALGAMGIELPAG</sequence>
<dbReference type="PANTHER" id="PTHR42988:SF2">
    <property type="entry name" value="CYCLIC NUCLEOTIDE PHOSPHODIESTERASE CBUA0032-RELATED"/>
    <property type="match status" value="1"/>
</dbReference>
<evidence type="ECO:0000256" key="3">
    <source>
        <dbReference type="ARBA" id="ARBA00023004"/>
    </source>
</evidence>